<gene>
    <name evidence="2" type="ORF">PM085_14130</name>
    <name evidence="3" type="ORF">SAMN06266787_10712</name>
</gene>
<dbReference type="RefSeq" id="WP_254921855.1">
    <property type="nucleotide sequence ID" value="NZ_CP034940.1"/>
</dbReference>
<dbReference type="EMBL" id="JAQLUK010000018">
    <property type="protein sequence ID" value="MDB2293403.1"/>
    <property type="molecule type" value="Genomic_DNA"/>
</dbReference>
<keyword evidence="5" id="KW-1185">Reference proteome</keyword>
<dbReference type="GeneID" id="301358294"/>
<evidence type="ECO:0000313" key="5">
    <source>
        <dbReference type="Proteomes" id="UP001210528"/>
    </source>
</evidence>
<keyword evidence="1" id="KW-1133">Transmembrane helix</keyword>
<reference evidence="2 5" key="2">
    <citation type="submission" date="2023-01" db="EMBL/GenBank/DDBJ databases">
        <title>Halorubrum ezzemoulense from Santa Pola, Spain.</title>
        <authorList>
            <person name="Feng Y."/>
            <person name="Louyakis A.S."/>
            <person name="Gogarten J.P."/>
        </authorList>
    </citation>
    <scope>NUCLEOTIDE SEQUENCE [LARGE SCALE GENOMIC DNA]</scope>
    <source>
        <strain evidence="2 5">AMM015</strain>
    </source>
</reference>
<evidence type="ECO:0000313" key="3">
    <source>
        <dbReference type="EMBL" id="SNR62837.1"/>
    </source>
</evidence>
<evidence type="ECO:0000313" key="2">
    <source>
        <dbReference type="EMBL" id="MDB2293403.1"/>
    </source>
</evidence>
<evidence type="ECO:0000256" key="1">
    <source>
        <dbReference type="SAM" id="Phobius"/>
    </source>
</evidence>
<dbReference type="Proteomes" id="UP000198297">
    <property type="component" value="Unassembled WGS sequence"/>
</dbReference>
<feature type="transmembrane region" description="Helical" evidence="1">
    <location>
        <begin position="12"/>
        <end position="40"/>
    </location>
</feature>
<accession>A0A238XV76</accession>
<keyword evidence="1" id="KW-0812">Transmembrane</keyword>
<name>A0A238XV76_HALEZ</name>
<reference evidence="3 4" key="1">
    <citation type="submission" date="2017-06" db="EMBL/GenBank/DDBJ databases">
        <authorList>
            <person name="Kim H.J."/>
            <person name="Triplett B.A."/>
        </authorList>
    </citation>
    <scope>NUCLEOTIDE SEQUENCE [LARGE SCALE GENOMIC DNA]</scope>
    <source>
        <strain evidence="3 4">DSM 19316</strain>
    </source>
</reference>
<protein>
    <submittedName>
        <fullName evidence="3">Uncharacterized protein</fullName>
    </submittedName>
</protein>
<keyword evidence="1" id="KW-0472">Membrane</keyword>
<dbReference type="EMBL" id="FZNK01000007">
    <property type="protein sequence ID" value="SNR62837.1"/>
    <property type="molecule type" value="Genomic_DNA"/>
</dbReference>
<dbReference type="Proteomes" id="UP001210528">
    <property type="component" value="Unassembled WGS sequence"/>
</dbReference>
<dbReference type="AlphaFoldDB" id="A0A238XV76"/>
<proteinExistence type="predicted"/>
<evidence type="ECO:0000313" key="4">
    <source>
        <dbReference type="Proteomes" id="UP000198297"/>
    </source>
</evidence>
<organism evidence="3 4">
    <name type="scientific">Halorubrum ezzemoulense</name>
    <name type="common">Halorubrum chaoviator</name>
    <dbReference type="NCBI Taxonomy" id="337243"/>
    <lineage>
        <taxon>Archaea</taxon>
        <taxon>Methanobacteriati</taxon>
        <taxon>Methanobacteriota</taxon>
        <taxon>Stenosarchaea group</taxon>
        <taxon>Halobacteria</taxon>
        <taxon>Halobacteriales</taxon>
        <taxon>Haloferacaceae</taxon>
        <taxon>Halorubrum</taxon>
    </lineage>
</organism>
<sequence>MYIADALDDGWLALAGVGAGYGIAVGLVFLLVFVVPYLAVTAL</sequence>